<dbReference type="STRING" id="137246.A0A401TC35"/>
<keyword evidence="3" id="KW-1185">Reference proteome</keyword>
<dbReference type="EMBL" id="BEZZ01032872">
    <property type="protein sequence ID" value="GCC40193.1"/>
    <property type="molecule type" value="Genomic_DNA"/>
</dbReference>
<sequence length="99" mass="11653">ICANILRLCLRELFEFRYMQTDPNWSNFFFDPDSRKVSLLDFGATREFDSSFTDEYIEVIRSAAERDRETVLKKSIRLKFLTGLETKVRRESGSSENQA</sequence>
<proteinExistence type="predicted"/>
<comment type="caution">
    <text evidence="2">The sequence shown here is derived from an EMBL/GenBank/DDBJ whole genome shotgun (WGS) entry which is preliminary data.</text>
</comment>
<evidence type="ECO:0000313" key="3">
    <source>
        <dbReference type="Proteomes" id="UP000287033"/>
    </source>
</evidence>
<feature type="non-terminal residue" evidence="2">
    <location>
        <position position="1"/>
    </location>
</feature>
<dbReference type="Pfam" id="PF03109">
    <property type="entry name" value="ABC1"/>
    <property type="match status" value="1"/>
</dbReference>
<evidence type="ECO:0000259" key="1">
    <source>
        <dbReference type="Pfam" id="PF03109"/>
    </source>
</evidence>
<dbReference type="PANTHER" id="PTHR43851">
    <property type="match status" value="1"/>
</dbReference>
<evidence type="ECO:0000313" key="2">
    <source>
        <dbReference type="EMBL" id="GCC40193.1"/>
    </source>
</evidence>
<protein>
    <recommendedName>
        <fullName evidence="1">ABC1 atypical kinase-like domain-containing protein</fullName>
    </recommendedName>
</protein>
<dbReference type="InterPro" id="IPR051409">
    <property type="entry name" value="Atypical_kinase_ADCK"/>
</dbReference>
<dbReference type="OrthoDB" id="201153at2759"/>
<dbReference type="GO" id="GO:0006744">
    <property type="term" value="P:ubiquinone biosynthetic process"/>
    <property type="evidence" value="ECO:0007669"/>
    <property type="project" value="TreeGrafter"/>
</dbReference>
<gene>
    <name evidence="2" type="ORF">chiPu_0024112</name>
</gene>
<dbReference type="AlphaFoldDB" id="A0A401TC35"/>
<name>A0A401TC35_CHIPU</name>
<organism evidence="2 3">
    <name type="scientific">Chiloscyllium punctatum</name>
    <name type="common">Brownbanded bambooshark</name>
    <name type="synonym">Hemiscyllium punctatum</name>
    <dbReference type="NCBI Taxonomy" id="137246"/>
    <lineage>
        <taxon>Eukaryota</taxon>
        <taxon>Metazoa</taxon>
        <taxon>Chordata</taxon>
        <taxon>Craniata</taxon>
        <taxon>Vertebrata</taxon>
        <taxon>Chondrichthyes</taxon>
        <taxon>Elasmobranchii</taxon>
        <taxon>Galeomorphii</taxon>
        <taxon>Galeoidea</taxon>
        <taxon>Orectolobiformes</taxon>
        <taxon>Hemiscylliidae</taxon>
        <taxon>Chiloscyllium</taxon>
    </lineage>
</organism>
<feature type="domain" description="ABC1 atypical kinase-like" evidence="1">
    <location>
        <begin position="1"/>
        <end position="73"/>
    </location>
</feature>
<reference evidence="2 3" key="1">
    <citation type="journal article" date="2018" name="Nat. Ecol. Evol.">
        <title>Shark genomes provide insights into elasmobranch evolution and the origin of vertebrates.</title>
        <authorList>
            <person name="Hara Y"/>
            <person name="Yamaguchi K"/>
            <person name="Onimaru K"/>
            <person name="Kadota M"/>
            <person name="Koyanagi M"/>
            <person name="Keeley SD"/>
            <person name="Tatsumi K"/>
            <person name="Tanaka K"/>
            <person name="Motone F"/>
            <person name="Kageyama Y"/>
            <person name="Nozu R"/>
            <person name="Adachi N"/>
            <person name="Nishimura O"/>
            <person name="Nakagawa R"/>
            <person name="Tanegashima C"/>
            <person name="Kiyatake I"/>
            <person name="Matsumoto R"/>
            <person name="Murakumo K"/>
            <person name="Nishida K"/>
            <person name="Terakita A"/>
            <person name="Kuratani S"/>
            <person name="Sato K"/>
            <person name="Hyodo S Kuraku.S."/>
        </authorList>
    </citation>
    <scope>NUCLEOTIDE SEQUENCE [LARGE SCALE GENOMIC DNA]</scope>
</reference>
<dbReference type="PANTHER" id="PTHR43851:SF3">
    <property type="entry name" value="COENZYME Q8"/>
    <property type="match status" value="1"/>
</dbReference>
<dbReference type="InterPro" id="IPR004147">
    <property type="entry name" value="ABC1_dom"/>
</dbReference>
<dbReference type="Proteomes" id="UP000287033">
    <property type="component" value="Unassembled WGS sequence"/>
</dbReference>
<accession>A0A401TC35</accession>